<name>A0A0G0ASP1_9BACT</name>
<keyword evidence="2" id="KW-0808">Transferase</keyword>
<dbReference type="AlphaFoldDB" id="A0A0G0ASP1"/>
<dbReference type="STRING" id="1618434.UR52_C0001G0014"/>
<dbReference type="CDD" id="cd03801">
    <property type="entry name" value="GT4_PimA-like"/>
    <property type="match status" value="1"/>
</dbReference>
<dbReference type="EMBL" id="LBPN01000001">
    <property type="protein sequence ID" value="KKP59934.1"/>
    <property type="molecule type" value="Genomic_DNA"/>
</dbReference>
<organism evidence="2 3">
    <name type="scientific">Candidatus Gottesmanbacteria bacterium GW2011_GWA1_34_13</name>
    <dbReference type="NCBI Taxonomy" id="1618434"/>
    <lineage>
        <taxon>Bacteria</taxon>
        <taxon>Candidatus Gottesmaniibacteriota</taxon>
    </lineage>
</organism>
<dbReference type="PANTHER" id="PTHR12526">
    <property type="entry name" value="GLYCOSYLTRANSFERASE"/>
    <property type="match status" value="1"/>
</dbReference>
<reference evidence="2 3" key="1">
    <citation type="journal article" date="2015" name="Nature">
        <title>rRNA introns, odd ribosomes, and small enigmatic genomes across a large radiation of phyla.</title>
        <authorList>
            <person name="Brown C.T."/>
            <person name="Hug L.A."/>
            <person name="Thomas B.C."/>
            <person name="Sharon I."/>
            <person name="Castelle C.J."/>
            <person name="Singh A."/>
            <person name="Wilkins M.J."/>
            <person name="Williams K.H."/>
            <person name="Banfield J.F."/>
        </authorList>
    </citation>
    <scope>NUCLEOTIDE SEQUENCE [LARGE SCALE GENOMIC DNA]</scope>
</reference>
<feature type="domain" description="Glycosyl transferase family 1" evidence="1">
    <location>
        <begin position="184"/>
        <end position="325"/>
    </location>
</feature>
<accession>A0A0G0ASP1</accession>
<evidence type="ECO:0000313" key="3">
    <source>
        <dbReference type="Proteomes" id="UP000034176"/>
    </source>
</evidence>
<gene>
    <name evidence="2" type="ORF">UR52_C0001G0014</name>
</gene>
<evidence type="ECO:0000313" key="2">
    <source>
        <dbReference type="EMBL" id="KKP59934.1"/>
    </source>
</evidence>
<proteinExistence type="predicted"/>
<dbReference type="SUPFAM" id="SSF53756">
    <property type="entry name" value="UDP-Glycosyltransferase/glycogen phosphorylase"/>
    <property type="match status" value="1"/>
</dbReference>
<sequence>MRIAFLSFYNGRIDRGVEVATAVIASKLSQEHEITLFQAGDRLTSSVNTQILTVDGKWPQDSSGSWWRKFYLDHYSLKILLFTLKFLPYFFKQKYDVVIPTNGGWQVLTVRLLTHIFGKKMIVQGNAGIGRDDHWQLRLNPDIFIAISPNGYNWAKEKAPQVKIVYIPYGVDIKLFDKTKPAYIPLKKPIVLCVSALLEYKRVNLLIKAMTKVSNVSLLVIGHGPLEVKINEMGKQLLGSRFLLKTNVNHKELTGYYKAADLFSLPSKSNEAFGIVYVEAMAAGLPIVATDDFNRREIVKSAGILVNPENENEYAQAIKNGLAHDYFEKSLNQAKKFDWETIVASYKDLLNNL</sequence>
<comment type="caution">
    <text evidence="2">The sequence shown here is derived from an EMBL/GenBank/DDBJ whole genome shotgun (WGS) entry which is preliminary data.</text>
</comment>
<dbReference type="InterPro" id="IPR001296">
    <property type="entry name" value="Glyco_trans_1"/>
</dbReference>
<dbReference type="GO" id="GO:0016757">
    <property type="term" value="F:glycosyltransferase activity"/>
    <property type="evidence" value="ECO:0007669"/>
    <property type="project" value="InterPro"/>
</dbReference>
<dbReference type="Proteomes" id="UP000034176">
    <property type="component" value="Unassembled WGS sequence"/>
</dbReference>
<dbReference type="Gene3D" id="3.40.50.2000">
    <property type="entry name" value="Glycogen Phosphorylase B"/>
    <property type="match status" value="2"/>
</dbReference>
<evidence type="ECO:0000259" key="1">
    <source>
        <dbReference type="Pfam" id="PF00534"/>
    </source>
</evidence>
<dbReference type="Pfam" id="PF00534">
    <property type="entry name" value="Glycos_transf_1"/>
    <property type="match status" value="1"/>
</dbReference>
<protein>
    <submittedName>
        <fullName evidence="2">Glycosyl transferase, group 1</fullName>
    </submittedName>
</protein>